<dbReference type="Pfam" id="PF00534">
    <property type="entry name" value="Glycos_transf_1"/>
    <property type="match status" value="1"/>
</dbReference>
<dbReference type="EMBL" id="JPGY02000001">
    <property type="protein sequence ID" value="KRU12217.1"/>
    <property type="molecule type" value="Genomic_DNA"/>
</dbReference>
<dbReference type="GO" id="GO:0016757">
    <property type="term" value="F:glycosyltransferase activity"/>
    <property type="evidence" value="ECO:0007669"/>
    <property type="project" value="InterPro"/>
</dbReference>
<evidence type="ECO:0000313" key="2">
    <source>
        <dbReference type="EMBL" id="AJA51775.1"/>
    </source>
</evidence>
<gene>
    <name evidence="2" type="ORF">CLPA_c17170</name>
    <name evidence="3" type="ORF">CP6013_01464</name>
</gene>
<dbReference type="SUPFAM" id="SSF53756">
    <property type="entry name" value="UDP-Glycosyltransferase/glycogen phosphorylase"/>
    <property type="match status" value="1"/>
</dbReference>
<dbReference type="InterPro" id="IPR001296">
    <property type="entry name" value="Glyco_trans_1"/>
</dbReference>
<evidence type="ECO:0000313" key="5">
    <source>
        <dbReference type="Proteomes" id="UP000030905"/>
    </source>
</evidence>
<reference evidence="2 5" key="1">
    <citation type="journal article" date="2015" name="Genome Announc.">
        <title>Complete Genome Sequence of the Nitrogen-Fixing and Solvent-Producing Clostridium pasteurianum DSM 525.</title>
        <authorList>
            <person name="Poehlein A."/>
            <person name="Grosse-Honebrink A."/>
            <person name="Zhang Y."/>
            <person name="Minton N.P."/>
            <person name="Daniel R."/>
        </authorList>
    </citation>
    <scope>NUCLEOTIDE SEQUENCE [LARGE SCALE GENOMIC DNA]</scope>
    <source>
        <strain evidence="2">DSM 525</strain>
        <strain evidence="5">DSM 525 / ATCC 6013</strain>
    </source>
</reference>
<dbReference type="EMBL" id="CP009268">
    <property type="protein sequence ID" value="AJA51775.1"/>
    <property type="molecule type" value="Genomic_DNA"/>
</dbReference>
<reference evidence="3" key="2">
    <citation type="submission" date="2015-10" db="EMBL/GenBank/DDBJ databases">
        <title>Improved Draft Genome Sequence of Clostridium pasteurianum Strain ATCC 6013 (DSM 525) Using a Hybrid Next-Generation Sequencing Approach.</title>
        <authorList>
            <person name="Pyne M.E."/>
            <person name="Utturkar S.M."/>
            <person name="Brown S.D."/>
            <person name="Moo-Young M."/>
            <person name="Chung D.A."/>
            <person name="Chou P.C."/>
        </authorList>
    </citation>
    <scope>NUCLEOTIDE SEQUENCE</scope>
    <source>
        <strain evidence="3">ATCC 6013</strain>
    </source>
</reference>
<accession>A0A0H3J4F7</accession>
<keyword evidence="2" id="KW-0808">Transferase</keyword>
<evidence type="ECO:0000259" key="1">
    <source>
        <dbReference type="Pfam" id="PF00534"/>
    </source>
</evidence>
<organism evidence="2 5">
    <name type="scientific">Clostridium pasteurianum DSM 525 = ATCC 6013</name>
    <dbReference type="NCBI Taxonomy" id="1262449"/>
    <lineage>
        <taxon>Bacteria</taxon>
        <taxon>Bacillati</taxon>
        <taxon>Bacillota</taxon>
        <taxon>Clostridia</taxon>
        <taxon>Eubacteriales</taxon>
        <taxon>Clostridiaceae</taxon>
        <taxon>Clostridium</taxon>
    </lineage>
</organism>
<dbReference type="GeneID" id="93073879"/>
<reference evidence="3 4" key="3">
    <citation type="journal article" name="Genome Announc.">
        <title>Improved Draft Genome Sequence of Clostridium pasteurianum Strain ATCC 6013 (DSM 525) Using a Hybrid Next-Generation Sequencing Approach.</title>
        <authorList>
            <person name="Pyne M.E."/>
            <person name="Utturkar S."/>
            <person name="Brown S.D."/>
            <person name="Moo-Young M."/>
            <person name="Chung D.A."/>
            <person name="Chou C.P."/>
        </authorList>
    </citation>
    <scope>NUCLEOTIDE SEQUENCE [LARGE SCALE GENOMIC DNA]</scope>
    <source>
        <strain evidence="3 4">ATCC 6013</strain>
    </source>
</reference>
<dbReference type="Proteomes" id="UP000030905">
    <property type="component" value="Chromosome"/>
</dbReference>
<keyword evidence="5" id="KW-1185">Reference proteome</keyword>
<dbReference type="RefSeq" id="WP_003443723.1">
    <property type="nucleotide sequence ID" value="NZ_ANZB01000004.1"/>
</dbReference>
<dbReference type="InterPro" id="IPR050194">
    <property type="entry name" value="Glycosyltransferase_grp1"/>
</dbReference>
<dbReference type="CDD" id="cd03801">
    <property type="entry name" value="GT4_PimA-like"/>
    <property type="match status" value="1"/>
</dbReference>
<feature type="domain" description="Glycosyl transferase family 1" evidence="1">
    <location>
        <begin position="180"/>
        <end position="352"/>
    </location>
</feature>
<dbReference type="PANTHER" id="PTHR45947">
    <property type="entry name" value="SULFOQUINOVOSYL TRANSFERASE SQD2"/>
    <property type="match status" value="1"/>
</dbReference>
<dbReference type="Proteomes" id="UP000028042">
    <property type="component" value="Unassembled WGS sequence"/>
</dbReference>
<dbReference type="Gene3D" id="3.40.50.2000">
    <property type="entry name" value="Glycogen Phosphorylase B"/>
    <property type="match status" value="2"/>
</dbReference>
<dbReference type="KEGG" id="cpat:CLPA_c17170"/>
<evidence type="ECO:0000313" key="4">
    <source>
        <dbReference type="Proteomes" id="UP000028042"/>
    </source>
</evidence>
<proteinExistence type="predicted"/>
<sequence>MRYYVLYPKAENVHLIKDVGMIAYKLHKLYGYNSYIASYNNDKYYYLDEEVKGIKMDFIQKKNKNLINIFKYLSKNSKNIDVLQIFHMTFNSVVYALLYKFFNRRGIIFLKLDCTELILQKIKNMKSIERIFFNFFLSSVDIIGVEQKYIFDRLKYLIGKHSNKLINVPNGIDFEADYFKKDINFKDKENIILNVGRIGSSEKATDLLMKAFSLIDEEIRKEWKLVFVGPVEDSFKETIEDFFEKYPNIKADIIFKGPIFNREELFQEYKKSKIFCLTSAYESFGIALIEAIACGNVIVSTRVGIAEEIVKEGKGAVVNVGDYKAIAVELKKLMTSDNLDKYSEEMKKYCKKQYNWDNIVENLHYRINNIRGKR</sequence>
<dbReference type="KEGG" id="cpae:CPAST_c17170"/>
<dbReference type="PANTHER" id="PTHR45947:SF3">
    <property type="entry name" value="SULFOQUINOVOSYL TRANSFERASE SQD2"/>
    <property type="match status" value="1"/>
</dbReference>
<protein>
    <submittedName>
        <fullName evidence="3">Glycosyl transferase group 1</fullName>
    </submittedName>
    <submittedName>
        <fullName evidence="2">Glycosyltransferase</fullName>
    </submittedName>
</protein>
<dbReference type="PATRIC" id="fig|1262449.3.peg.1552"/>
<dbReference type="AlphaFoldDB" id="A0A0H3J4F7"/>
<dbReference type="eggNOG" id="COG0438">
    <property type="taxonomic scope" value="Bacteria"/>
</dbReference>
<name>A0A0H3J4F7_CLOPA</name>
<evidence type="ECO:0000313" key="3">
    <source>
        <dbReference type="EMBL" id="KRU12217.1"/>
    </source>
</evidence>